<evidence type="ECO:0000256" key="1">
    <source>
        <dbReference type="SAM" id="MobiDB-lite"/>
    </source>
</evidence>
<feature type="region of interest" description="Disordered" evidence="1">
    <location>
        <begin position="267"/>
        <end position="287"/>
    </location>
</feature>
<feature type="region of interest" description="Disordered" evidence="1">
    <location>
        <begin position="49"/>
        <end position="89"/>
    </location>
</feature>
<accession>A0AAQ3U341</accession>
<feature type="region of interest" description="Disordered" evidence="1">
    <location>
        <begin position="363"/>
        <end position="404"/>
    </location>
</feature>
<name>A0AAQ3U341_PASNO</name>
<proteinExistence type="predicted"/>
<reference evidence="2 3" key="1">
    <citation type="submission" date="2024-02" db="EMBL/GenBank/DDBJ databases">
        <title>High-quality chromosome-scale genome assembly of Pensacola bahiagrass (Paspalum notatum Flugge var. saurae).</title>
        <authorList>
            <person name="Vega J.M."/>
            <person name="Podio M."/>
            <person name="Orjuela J."/>
            <person name="Siena L.A."/>
            <person name="Pessino S.C."/>
            <person name="Combes M.C."/>
            <person name="Mariac C."/>
            <person name="Albertini E."/>
            <person name="Pupilli F."/>
            <person name="Ortiz J.P.A."/>
            <person name="Leblanc O."/>
        </authorList>
    </citation>
    <scope>NUCLEOTIDE SEQUENCE [LARGE SCALE GENOMIC DNA]</scope>
    <source>
        <strain evidence="2">R1</strain>
        <tissue evidence="2">Leaf</tissue>
    </source>
</reference>
<dbReference type="Proteomes" id="UP001341281">
    <property type="component" value="Chromosome 07"/>
</dbReference>
<keyword evidence="3" id="KW-1185">Reference proteome</keyword>
<evidence type="ECO:0000313" key="3">
    <source>
        <dbReference type="Proteomes" id="UP001341281"/>
    </source>
</evidence>
<gene>
    <name evidence="2" type="ORF">U9M48_030466</name>
</gene>
<feature type="compositionally biased region" description="Basic and acidic residues" evidence="1">
    <location>
        <begin position="269"/>
        <end position="280"/>
    </location>
</feature>
<feature type="region of interest" description="Disordered" evidence="1">
    <location>
        <begin position="188"/>
        <end position="214"/>
    </location>
</feature>
<dbReference type="EMBL" id="CP144751">
    <property type="protein sequence ID" value="WVZ83304.1"/>
    <property type="molecule type" value="Genomic_DNA"/>
</dbReference>
<dbReference type="AlphaFoldDB" id="A0AAQ3U341"/>
<sequence length="404" mass="44018">MGTPAARLSSAEFQPQCVTKPPMAACARISRCGAHRGHTRPRCLVRSKNPAGRMAARSPSVNIFSPRAGGPRSTHRKRRPLRSRAAATSPACSAVKNRALPKHRNTTERGGCECSHRTHSFLLRRWWCRRWGGVCEDRPDGVHRRGADAARALAVGDGREDAWLELRDGVDDEAGRFHVAPAVVDEPLVGRDGPVDQPRREAGRRHGREPGHVHRLPELGILAATAAAAGGGCLVVERRGAQQERAHGGAADEVHVGGHAQAVRRVQQRRAEEVDHDGGDRAQQAGDGRTHVGCVLLHAEGDELLGARVARPGPGGRRRRRRCGEVEEADAEAGRLRVLFYVADMVGDLGRPFLRRCRHDQQREREGPAAASRCCQQPLAGLDHGDEVPDAPHWNQHHGRLDPA</sequence>
<organism evidence="2 3">
    <name type="scientific">Paspalum notatum var. saurae</name>
    <dbReference type="NCBI Taxonomy" id="547442"/>
    <lineage>
        <taxon>Eukaryota</taxon>
        <taxon>Viridiplantae</taxon>
        <taxon>Streptophyta</taxon>
        <taxon>Embryophyta</taxon>
        <taxon>Tracheophyta</taxon>
        <taxon>Spermatophyta</taxon>
        <taxon>Magnoliopsida</taxon>
        <taxon>Liliopsida</taxon>
        <taxon>Poales</taxon>
        <taxon>Poaceae</taxon>
        <taxon>PACMAD clade</taxon>
        <taxon>Panicoideae</taxon>
        <taxon>Andropogonodae</taxon>
        <taxon>Paspaleae</taxon>
        <taxon>Paspalinae</taxon>
        <taxon>Paspalum</taxon>
    </lineage>
</organism>
<protein>
    <submittedName>
        <fullName evidence="2">Uncharacterized protein</fullName>
    </submittedName>
</protein>
<feature type="compositionally biased region" description="Basic residues" evidence="1">
    <location>
        <begin position="73"/>
        <end position="82"/>
    </location>
</feature>
<evidence type="ECO:0000313" key="2">
    <source>
        <dbReference type="EMBL" id="WVZ83304.1"/>
    </source>
</evidence>